<accession>A0A9W6D5U7</accession>
<dbReference type="InterPro" id="IPR035205">
    <property type="entry name" value="DUF5320"/>
</dbReference>
<protein>
    <recommendedName>
        <fullName evidence="4">DUF5320 domain-containing protein</fullName>
    </recommendedName>
</protein>
<keyword evidence="1" id="KW-0175">Coiled coil</keyword>
<dbReference type="Pfam" id="PF17253">
    <property type="entry name" value="DUF5320"/>
    <property type="match status" value="1"/>
</dbReference>
<organism evidence="2 3">
    <name type="scientific">Desulforhabdus amnigena</name>
    <dbReference type="NCBI Taxonomy" id="40218"/>
    <lineage>
        <taxon>Bacteria</taxon>
        <taxon>Pseudomonadati</taxon>
        <taxon>Thermodesulfobacteriota</taxon>
        <taxon>Syntrophobacteria</taxon>
        <taxon>Syntrophobacterales</taxon>
        <taxon>Syntrophobacteraceae</taxon>
        <taxon>Desulforhabdus</taxon>
    </lineage>
</organism>
<evidence type="ECO:0000313" key="2">
    <source>
        <dbReference type="EMBL" id="GLI34750.1"/>
    </source>
</evidence>
<evidence type="ECO:0008006" key="4">
    <source>
        <dbReference type="Google" id="ProtNLM"/>
    </source>
</evidence>
<comment type="caution">
    <text evidence="2">The sequence shown here is derived from an EMBL/GenBank/DDBJ whole genome shotgun (WGS) entry which is preliminary data.</text>
</comment>
<evidence type="ECO:0000313" key="3">
    <source>
        <dbReference type="Proteomes" id="UP001144372"/>
    </source>
</evidence>
<sequence length="109" mass="11753">MGMGPMTGRGAGYCAGTGMPGYANPFPRCGFGMGFGWGRGFGGGGRGWRHMYYATGVPGRLRFGGYAGPYQKPDLEMEKQSLRSQAEALQSELDFIKKRLSELETGEQA</sequence>
<dbReference type="EMBL" id="BSDR01000001">
    <property type="protein sequence ID" value="GLI34750.1"/>
    <property type="molecule type" value="Genomic_DNA"/>
</dbReference>
<proteinExistence type="predicted"/>
<gene>
    <name evidence="2" type="ORF">DAMNIGENAA_21830</name>
</gene>
<evidence type="ECO:0000256" key="1">
    <source>
        <dbReference type="SAM" id="Coils"/>
    </source>
</evidence>
<reference evidence="2" key="1">
    <citation type="submission" date="2022-12" db="EMBL/GenBank/DDBJ databases">
        <title>Reference genome sequencing for broad-spectrum identification of bacterial and archaeal isolates by mass spectrometry.</title>
        <authorList>
            <person name="Sekiguchi Y."/>
            <person name="Tourlousse D.M."/>
        </authorList>
    </citation>
    <scope>NUCLEOTIDE SEQUENCE</scope>
    <source>
        <strain evidence="2">ASRB1</strain>
    </source>
</reference>
<dbReference type="AlphaFoldDB" id="A0A9W6D5U7"/>
<name>A0A9W6D5U7_9BACT</name>
<keyword evidence="3" id="KW-1185">Reference proteome</keyword>
<feature type="coiled-coil region" evidence="1">
    <location>
        <begin position="72"/>
        <end position="106"/>
    </location>
</feature>
<dbReference type="Proteomes" id="UP001144372">
    <property type="component" value="Unassembled WGS sequence"/>
</dbReference>